<dbReference type="PANTHER" id="PTHR16216">
    <property type="entry name" value="DYNEIN ASSEMBLY FACTOR 5, AXONEMAL"/>
    <property type="match status" value="1"/>
</dbReference>
<dbReference type="Gene3D" id="1.25.10.10">
    <property type="entry name" value="Leucine-rich Repeat Variant"/>
    <property type="match status" value="2"/>
</dbReference>
<evidence type="ECO:0000259" key="2">
    <source>
        <dbReference type="Pfam" id="PF25757"/>
    </source>
</evidence>
<feature type="domain" description="Dynein axonemal assembly factor 5 TPR repeats" evidence="2">
    <location>
        <begin position="12"/>
        <end position="302"/>
    </location>
</feature>
<dbReference type="PANTHER" id="PTHR16216:SF2">
    <property type="entry name" value="DYNEIN AXONEMAL ASSEMBLY FACTOR 5"/>
    <property type="match status" value="1"/>
</dbReference>
<dbReference type="GO" id="GO:0036159">
    <property type="term" value="P:inner dynein arm assembly"/>
    <property type="evidence" value="ECO:0007669"/>
    <property type="project" value="TreeGrafter"/>
</dbReference>
<dbReference type="Pfam" id="PF25757">
    <property type="entry name" value="TPR_DNAAF5"/>
    <property type="match status" value="1"/>
</dbReference>
<dbReference type="Pfam" id="PF24573">
    <property type="entry name" value="HEAT_DAAF5"/>
    <property type="match status" value="1"/>
</dbReference>
<sequence>MFSNADELCEKLQTTDRRAKLAALEKLQQEIVVTKTTSSQDIQQVFDGCYLHLLKCYSDRFESVREQSILTVNVFMERMQPNDFHLLNVVATLADRIGQQETLEESEEIRLLFVQQLLKLESYFITTGNKHSLEECYSDIVRILNKALRDPYPSVEREACACVALLASKANSCKFQAFSNILAEALYGMLNHKHSTARIAAVNALGYVALHIDASCDALSCLIMQVSPLLMDSMPLVRRECGELGVRLLLELRDRYSYFERIIPLVLCCLKDDSPEVREYIIPLWIKCGKQYYEENEAELSKQEISDLPSPNYPIDVTRPTIGCRGLVQRSLRLLKLITRECSDWKENVRLHSLKLLYQFTLHAETTMTAKFFEIYADLARACRDTESVVVEEAFKVSDLMGRLLKYEDWCEHGFDGLERNAKEGYLICFYYMYTPALDVKFDDNLRLSKILIQSDFSQTLKPGFQFYILKMVETLLSKTQCDIDEKQNISEFEEMHKNCYVATIKVMALALESEQSNGSELQDNGSIILKRIASRRNTSMDDVHEKFFKDALECVENIDAPLDALSEPILLLYGLIKLAKFRESYLTELQEKVRVVFEQCADESKIKIFSAISIAMLDWQKTIKRQVEKSSVLLKEFVISIVEPHIQWHAGASAEAMRSFATATLCALSQGAPQEASFVLPHFAKYIPSLMEDRAIITRHYAIKCLNNFSDLQVDDLKPIAYACLQRMNDPSSGIRILATSVIPKLKPKFSDEPNKNYQHDIWDAFLKRCMDLLFLHYDGPEVRLQAAIKTTVLEMSERYPEMCKESYKRALATTHNCNNLLELKAYLPFID</sequence>
<evidence type="ECO:0000259" key="1">
    <source>
        <dbReference type="Pfam" id="PF24573"/>
    </source>
</evidence>
<reference evidence="3" key="1">
    <citation type="submission" date="2020-05" db="UniProtKB">
        <authorList>
            <consortium name="EnsemblMetazoa"/>
        </authorList>
    </citation>
    <scope>IDENTIFICATION</scope>
    <source>
        <strain evidence="3">TTRI</strain>
    </source>
</reference>
<dbReference type="InterPro" id="IPR052623">
    <property type="entry name" value="DAAF5"/>
</dbReference>
<dbReference type="VEuPathDB" id="VectorBase:GAUT019411"/>
<evidence type="ECO:0000313" key="3">
    <source>
        <dbReference type="EnsemblMetazoa" id="GAUT019411-PA"/>
    </source>
</evidence>
<dbReference type="InterPro" id="IPR011989">
    <property type="entry name" value="ARM-like"/>
</dbReference>
<dbReference type="GO" id="GO:0005737">
    <property type="term" value="C:cytoplasm"/>
    <property type="evidence" value="ECO:0007669"/>
    <property type="project" value="TreeGrafter"/>
</dbReference>
<dbReference type="STRING" id="7395.A0A1A9UXZ9"/>
<keyword evidence="4" id="KW-1185">Reference proteome</keyword>
<dbReference type="InterPro" id="IPR016024">
    <property type="entry name" value="ARM-type_fold"/>
</dbReference>
<evidence type="ECO:0008006" key="5">
    <source>
        <dbReference type="Google" id="ProtNLM"/>
    </source>
</evidence>
<proteinExistence type="predicted"/>
<feature type="domain" description="Dynein axonemal assembly factor 5 HEAT-repeat" evidence="1">
    <location>
        <begin position="312"/>
        <end position="485"/>
    </location>
</feature>
<dbReference type="SUPFAM" id="SSF48371">
    <property type="entry name" value="ARM repeat"/>
    <property type="match status" value="1"/>
</dbReference>
<dbReference type="GO" id="GO:0036158">
    <property type="term" value="P:outer dynein arm assembly"/>
    <property type="evidence" value="ECO:0007669"/>
    <property type="project" value="TreeGrafter"/>
</dbReference>
<dbReference type="AlphaFoldDB" id="A0A1A9UXZ9"/>
<accession>A0A1A9UXZ9</accession>
<organism evidence="3 4">
    <name type="scientific">Glossina austeni</name>
    <name type="common">Savannah tsetse fly</name>
    <dbReference type="NCBI Taxonomy" id="7395"/>
    <lineage>
        <taxon>Eukaryota</taxon>
        <taxon>Metazoa</taxon>
        <taxon>Ecdysozoa</taxon>
        <taxon>Arthropoda</taxon>
        <taxon>Hexapoda</taxon>
        <taxon>Insecta</taxon>
        <taxon>Pterygota</taxon>
        <taxon>Neoptera</taxon>
        <taxon>Endopterygota</taxon>
        <taxon>Diptera</taxon>
        <taxon>Brachycera</taxon>
        <taxon>Muscomorpha</taxon>
        <taxon>Hippoboscoidea</taxon>
        <taxon>Glossinidae</taxon>
        <taxon>Glossina</taxon>
    </lineage>
</organism>
<name>A0A1A9UXZ9_GLOAU</name>
<dbReference type="InterPro" id="IPR057978">
    <property type="entry name" value="TPR_DAAF5"/>
</dbReference>
<evidence type="ECO:0000313" key="4">
    <source>
        <dbReference type="Proteomes" id="UP000078200"/>
    </source>
</evidence>
<dbReference type="EnsemblMetazoa" id="GAUT019411-RA">
    <property type="protein sequence ID" value="GAUT019411-PA"/>
    <property type="gene ID" value="GAUT019411"/>
</dbReference>
<dbReference type="GO" id="GO:0003341">
    <property type="term" value="P:cilium movement"/>
    <property type="evidence" value="ECO:0007669"/>
    <property type="project" value="TreeGrafter"/>
</dbReference>
<dbReference type="GO" id="GO:0045505">
    <property type="term" value="F:dynein intermediate chain binding"/>
    <property type="evidence" value="ECO:0007669"/>
    <property type="project" value="TreeGrafter"/>
</dbReference>
<dbReference type="InterPro" id="IPR056497">
    <property type="entry name" value="HEAT_DAAF5"/>
</dbReference>
<dbReference type="Proteomes" id="UP000078200">
    <property type="component" value="Unassembled WGS sequence"/>
</dbReference>
<protein>
    <recommendedName>
        <fullName evidence="5">TOG domain-containing protein</fullName>
    </recommendedName>
</protein>